<sequence>MTFNAKASCLPNSRAVSMLRRAWLMASLMWMAVAPKFALAYRVHEEEELTELTPGKKWYVEESEVTKEKLFEDLGCYCKKVRSVAECPSSKEGKRSDQPERSRWFHGEVATGEKRPHLCCKLAWSAWYNRVFQLCTEELRPLESDVCCRVGEEEQKVGVHIKQAKGLGFQKVGIREWHAKLFGKSRPIFKLSDVTGGTDYDGSPVSAPIVQHFLEKRLQAGLLQVASGVDGADAVPGEDTALLCSQHFQDLDQGDCRLRTQRPDECCCLEATVQEARRCLPVPSGASSFVGPLLVNGTYTETKLHDLDAGSIAWPSSPEEMDKELPEKVISKDPKAPEQIEYDWAPGGYQWEAKCLGNQTVSYVTSEKKSKRVRSGTSFRHIGQVTQSVPVYTTKRWTEYNQEHKEECISYEYTRICPANLGLYVKQYPPGICTKVPGKSNDDQLQLMDLGALTYQCPEGYQSGTEGGMKFDPHCSCTSDEEEGSKTSCT</sequence>
<proteinExistence type="predicted"/>
<keyword evidence="2" id="KW-1185">Reference proteome</keyword>
<evidence type="ECO:0000313" key="1">
    <source>
        <dbReference type="EMBL" id="CAK9011142.1"/>
    </source>
</evidence>
<accession>A0ABP0J9V2</accession>
<gene>
    <name evidence="1" type="ORF">CCMP2556_LOCUS10348</name>
</gene>
<evidence type="ECO:0000313" key="2">
    <source>
        <dbReference type="Proteomes" id="UP001642484"/>
    </source>
</evidence>
<dbReference type="EMBL" id="CAXAMN010004825">
    <property type="protein sequence ID" value="CAK9011142.1"/>
    <property type="molecule type" value="Genomic_DNA"/>
</dbReference>
<name>A0ABP0J9V2_9DINO</name>
<reference evidence="1 2" key="1">
    <citation type="submission" date="2024-02" db="EMBL/GenBank/DDBJ databases">
        <authorList>
            <person name="Chen Y."/>
            <person name="Shah S."/>
            <person name="Dougan E. K."/>
            <person name="Thang M."/>
            <person name="Chan C."/>
        </authorList>
    </citation>
    <scope>NUCLEOTIDE SEQUENCE [LARGE SCALE GENOMIC DNA]</scope>
</reference>
<protein>
    <submittedName>
        <fullName evidence="1">Uncharacterized protein</fullName>
    </submittedName>
</protein>
<comment type="caution">
    <text evidence="1">The sequence shown here is derived from an EMBL/GenBank/DDBJ whole genome shotgun (WGS) entry which is preliminary data.</text>
</comment>
<organism evidence="1 2">
    <name type="scientific">Durusdinium trenchii</name>
    <dbReference type="NCBI Taxonomy" id="1381693"/>
    <lineage>
        <taxon>Eukaryota</taxon>
        <taxon>Sar</taxon>
        <taxon>Alveolata</taxon>
        <taxon>Dinophyceae</taxon>
        <taxon>Suessiales</taxon>
        <taxon>Symbiodiniaceae</taxon>
        <taxon>Durusdinium</taxon>
    </lineage>
</organism>
<dbReference type="Proteomes" id="UP001642484">
    <property type="component" value="Unassembled WGS sequence"/>
</dbReference>